<sequence length="117" mass="13338">MTTLKELSRQKSTKGIFFFTFVLRIWHLLEERHCAGVLALVISRLSILIVTNMLASTYSIAVRLMIYCGLWRVILIFSFNIISLATLALIPRPQEKVPVNPQCNGNTMESVNLEKNQ</sequence>
<gene>
    <name evidence="2" type="ORF">RR46_02329</name>
</gene>
<protein>
    <submittedName>
        <fullName evidence="2">Uncharacterized protein</fullName>
    </submittedName>
</protein>
<evidence type="ECO:0000313" key="2">
    <source>
        <dbReference type="EMBL" id="KPI99112.1"/>
    </source>
</evidence>
<feature type="transmembrane region" description="Helical" evidence="1">
    <location>
        <begin position="12"/>
        <end position="29"/>
    </location>
</feature>
<evidence type="ECO:0000313" key="3">
    <source>
        <dbReference type="Proteomes" id="UP000053268"/>
    </source>
</evidence>
<keyword evidence="1" id="KW-0472">Membrane</keyword>
<feature type="transmembrane region" description="Helical" evidence="1">
    <location>
        <begin position="35"/>
        <end position="58"/>
    </location>
</feature>
<feature type="transmembrane region" description="Helical" evidence="1">
    <location>
        <begin position="70"/>
        <end position="90"/>
    </location>
</feature>
<name>A0A194Q0K4_PAPXU</name>
<organism evidence="2 3">
    <name type="scientific">Papilio xuthus</name>
    <name type="common">Asian swallowtail butterfly</name>
    <dbReference type="NCBI Taxonomy" id="66420"/>
    <lineage>
        <taxon>Eukaryota</taxon>
        <taxon>Metazoa</taxon>
        <taxon>Ecdysozoa</taxon>
        <taxon>Arthropoda</taxon>
        <taxon>Hexapoda</taxon>
        <taxon>Insecta</taxon>
        <taxon>Pterygota</taxon>
        <taxon>Neoptera</taxon>
        <taxon>Endopterygota</taxon>
        <taxon>Lepidoptera</taxon>
        <taxon>Glossata</taxon>
        <taxon>Ditrysia</taxon>
        <taxon>Papilionoidea</taxon>
        <taxon>Papilionidae</taxon>
        <taxon>Papilioninae</taxon>
        <taxon>Papilio</taxon>
    </lineage>
</organism>
<dbReference type="EMBL" id="KQ459581">
    <property type="protein sequence ID" value="KPI99112.1"/>
    <property type="molecule type" value="Genomic_DNA"/>
</dbReference>
<evidence type="ECO:0000256" key="1">
    <source>
        <dbReference type="SAM" id="Phobius"/>
    </source>
</evidence>
<accession>A0A194Q0K4</accession>
<keyword evidence="1" id="KW-0812">Transmembrane</keyword>
<keyword evidence="1" id="KW-1133">Transmembrane helix</keyword>
<reference evidence="2 3" key="1">
    <citation type="journal article" date="2015" name="Nat. Commun.">
        <title>Outbred genome sequencing and CRISPR/Cas9 gene editing in butterflies.</title>
        <authorList>
            <person name="Li X."/>
            <person name="Fan D."/>
            <person name="Zhang W."/>
            <person name="Liu G."/>
            <person name="Zhang L."/>
            <person name="Zhao L."/>
            <person name="Fang X."/>
            <person name="Chen L."/>
            <person name="Dong Y."/>
            <person name="Chen Y."/>
            <person name="Ding Y."/>
            <person name="Zhao R."/>
            <person name="Feng M."/>
            <person name="Zhu Y."/>
            <person name="Feng Y."/>
            <person name="Jiang X."/>
            <person name="Zhu D."/>
            <person name="Xiang H."/>
            <person name="Feng X."/>
            <person name="Li S."/>
            <person name="Wang J."/>
            <person name="Zhang G."/>
            <person name="Kronforst M.R."/>
            <person name="Wang W."/>
        </authorList>
    </citation>
    <scope>NUCLEOTIDE SEQUENCE [LARGE SCALE GENOMIC DNA]</scope>
    <source>
        <strain evidence="2">Ya'a_city_454_Px</strain>
        <tissue evidence="2">Whole body</tissue>
    </source>
</reference>
<dbReference type="AlphaFoldDB" id="A0A194Q0K4"/>
<keyword evidence="3" id="KW-1185">Reference proteome</keyword>
<proteinExistence type="predicted"/>
<dbReference type="Proteomes" id="UP000053268">
    <property type="component" value="Unassembled WGS sequence"/>
</dbReference>